<reference evidence="2 3" key="1">
    <citation type="submission" date="2010-04" db="EMBL/GenBank/DDBJ databases">
        <title>The genome of Herbaspirillum seropedicae SmR1, an endophytic, nitrogen-fixing, plant-growth promoting beta-Proteobacteria.</title>
        <authorList>
            <person name="Pedrosa F.O."/>
            <person name="Monteiro R.A."/>
            <person name="Wassem R."/>
            <person name="Cruz L.M."/>
            <person name="Ayub R.A."/>
            <person name="Colauto N.B."/>
            <person name="Fernandez M.A."/>
            <person name="Fungaro M.H.P."/>
            <person name="Grisard E.C."/>
            <person name="Hungria M."/>
            <person name="Madeira H.M.F."/>
            <person name="Nodari R.O."/>
            <person name="Osaku C.A."/>
            <person name="Petzl-Erler M.L."/>
            <person name="Terenzi H."/>
            <person name="Vieira L.G.E."/>
            <person name="Almeida M.I.M."/>
            <person name="Alves L.R."/>
            <person name="Arantes O.M.N."/>
            <person name="Balsanelli E."/>
            <person name="Barcellos F.G."/>
            <person name="Baura V.A."/>
            <person name="Binde D.R."/>
            <person name="Campo R.J."/>
            <person name="Chubatsu L.S."/>
            <person name="Chueire L.M.O."/>
            <person name="Ciferri R.R."/>
            <person name="Correa L.C."/>
            <person name="da Conceicao Silva J.L."/>
            <person name="Dabul A.N.G."/>
            <person name="Dambros B.P."/>
            <person name="Faoro H."/>
            <person name="Favetti A."/>
            <person name="Friedermann G."/>
            <person name="Furlaneto M.C."/>
            <person name="Gasques L.S."/>
            <person name="Gimenes C.C.T."/>
            <person name="Gioppo N.M.R."/>
            <person name="Glienke-Blanco C."/>
            <person name="Godoy L.P."/>
            <person name="Guerra M.P."/>
            <person name="Karp S."/>
            <person name="Kava-Cordeiro V."/>
            <person name="Margarido V.P."/>
            <person name="Mathioni S.M."/>
            <person name="Menck-Soares M.A."/>
            <person name="Murace N.K."/>
            <person name="Nicolas M.F."/>
            <person name="Oliveira C.E.C."/>
            <person name="Pagnan N.A.B."/>
            <person name="Pamphile J.A."/>
            <person name="Patussi E.V."/>
            <person name="Pereira L.F.P."/>
            <person name="Pereira-Ferrari L."/>
            <person name="Pinto F.G.S."/>
            <person name="Precoma C."/>
            <person name="Prioli A.J."/>
            <person name="Prioli S.M.A.P."/>
            <person name="Raittz R.T."/>
            <person name="Ramos H.J.O."/>
            <person name="Ribeiro E.M.S.F."/>
            <person name="Rigo L.U."/>
            <person name="Rocha C.L.M.S.C."/>
            <person name="Rocha S.N."/>
            <person name="Santos K."/>
            <person name="Satori D."/>
            <person name="Silva A.G."/>
            <person name="Simao R.C.G."/>
            <person name="Soares M.A.M."/>
            <person name="Souza E.M."/>
            <person name="Steffens M.B.R."/>
            <person name="Steindel M."/>
            <person name="Tadra-Sfeir M.Z."/>
            <person name="Takahashi E.K."/>
            <person name="Torres R.A."/>
            <person name="Valle J.S."/>
            <person name="Vernal J.I."/>
            <person name="Vilas-Boas L.A."/>
            <person name="Watanabe M.A.E."/>
            <person name="Weiss V.A."/>
            <person name="Yates M.A."/>
            <person name="Souza E.M."/>
        </authorList>
    </citation>
    <scope>NUCLEOTIDE SEQUENCE [LARGE SCALE GENOMIC DNA]</scope>
    <source>
        <strain evidence="2 3">SmR1</strain>
    </source>
</reference>
<dbReference type="EMBL" id="CP002039">
    <property type="protein sequence ID" value="ADJ64156.1"/>
    <property type="molecule type" value="Genomic_DNA"/>
</dbReference>
<evidence type="ECO:0000313" key="3">
    <source>
        <dbReference type="Proteomes" id="UP000000329"/>
    </source>
</evidence>
<feature type="region of interest" description="Disordered" evidence="1">
    <location>
        <begin position="171"/>
        <end position="201"/>
    </location>
</feature>
<organism evidence="2 3">
    <name type="scientific">Herbaspirillum seropedicae (strain SmR1)</name>
    <dbReference type="NCBI Taxonomy" id="757424"/>
    <lineage>
        <taxon>Bacteria</taxon>
        <taxon>Pseudomonadati</taxon>
        <taxon>Pseudomonadota</taxon>
        <taxon>Betaproteobacteria</taxon>
        <taxon>Burkholderiales</taxon>
        <taxon>Oxalobacteraceae</taxon>
        <taxon>Herbaspirillum</taxon>
    </lineage>
</organism>
<evidence type="ECO:0000313" key="2">
    <source>
        <dbReference type="EMBL" id="ADJ64156.1"/>
    </source>
</evidence>
<dbReference type="STRING" id="757424.Hsero_2660"/>
<feature type="compositionally biased region" description="Basic and acidic residues" evidence="1">
    <location>
        <begin position="177"/>
        <end position="200"/>
    </location>
</feature>
<dbReference type="AlphaFoldDB" id="D8IXQ4"/>
<accession>D8IXQ4</accession>
<protein>
    <submittedName>
        <fullName evidence="2">Uncharacterized protein</fullName>
    </submittedName>
</protein>
<sequence>MRRGRARAGSGTVSGTVTGQLAHVLQAVVEDQLAPHLGRDARHEGRAQDGRTTPPASFHHAHVARPALAQQRKRGLPGRFQAAWREETRSSGAVDVAPMGIDEDVITLLALATGVAHPHGLVVAVWQEQPIRRRAALLHHLGAAADGRDQDGRIGGAVEEQAALHDRFGRLLGAGAGDDRGQQQDRQQRTRHGADGKPEGVRQSFTCRDLCR</sequence>
<dbReference type="Proteomes" id="UP000000329">
    <property type="component" value="Chromosome"/>
</dbReference>
<dbReference type="KEGG" id="hse:Hsero_2660"/>
<proteinExistence type="predicted"/>
<dbReference type="HOGENOM" id="CLU_1298375_0_0_4"/>
<name>D8IXQ4_HERSS</name>
<evidence type="ECO:0000256" key="1">
    <source>
        <dbReference type="SAM" id="MobiDB-lite"/>
    </source>
</evidence>
<keyword evidence="3" id="KW-1185">Reference proteome</keyword>
<gene>
    <name evidence="2" type="ordered locus">Hsero_2660</name>
</gene>